<dbReference type="PROSITE" id="PS00369">
    <property type="entry name" value="PTS_HPR_HIS"/>
    <property type="match status" value="1"/>
</dbReference>
<proteinExistence type="predicted"/>
<dbReference type="GO" id="GO:0019563">
    <property type="term" value="P:glycerol catabolic process"/>
    <property type="evidence" value="ECO:0007669"/>
    <property type="project" value="InterPro"/>
</dbReference>
<dbReference type="AlphaFoldDB" id="A0A6N2TXU6"/>
<keyword evidence="10" id="KW-0418">Kinase</keyword>
<dbReference type="GO" id="GO:0016020">
    <property type="term" value="C:membrane"/>
    <property type="evidence" value="ECO:0007669"/>
    <property type="project" value="InterPro"/>
</dbReference>
<protein>
    <recommendedName>
        <fullName evidence="5">Phosphocarrier protein HPr</fullName>
        <ecNumber evidence="4">2.7.1.121</ecNumber>
    </recommendedName>
</protein>
<comment type="catalytic activity">
    <reaction evidence="1">
        <text>dihydroxyacetone + phosphoenolpyruvate = dihydroxyacetone phosphate + pyruvate</text>
        <dbReference type="Rhea" id="RHEA:18381"/>
        <dbReference type="ChEBI" id="CHEBI:15361"/>
        <dbReference type="ChEBI" id="CHEBI:16016"/>
        <dbReference type="ChEBI" id="CHEBI:57642"/>
        <dbReference type="ChEBI" id="CHEBI:58702"/>
        <dbReference type="EC" id="2.7.1.121"/>
    </reaction>
</comment>
<dbReference type="NCBIfam" id="TIGR02364">
    <property type="entry name" value="dha_pts"/>
    <property type="match status" value="1"/>
</dbReference>
<gene>
    <name evidence="10" type="primary">dhaM</name>
    <name evidence="10" type="ORF">AOLFYP35_01559</name>
</gene>
<dbReference type="InterPro" id="IPR000032">
    <property type="entry name" value="HPr-like"/>
</dbReference>
<dbReference type="Gene3D" id="3.40.50.510">
    <property type="entry name" value="Phosphotransferase system, mannose-type IIA component"/>
    <property type="match status" value="1"/>
</dbReference>
<evidence type="ECO:0000259" key="8">
    <source>
        <dbReference type="PROSITE" id="PS51096"/>
    </source>
</evidence>
<dbReference type="CDD" id="cd00367">
    <property type="entry name" value="PTS-HPr_like"/>
    <property type="match status" value="1"/>
</dbReference>
<dbReference type="PROSITE" id="PS51350">
    <property type="entry name" value="PTS_HPR_DOM"/>
    <property type="match status" value="1"/>
</dbReference>
<dbReference type="InterPro" id="IPR004701">
    <property type="entry name" value="PTS_EIIA_man-typ"/>
</dbReference>
<dbReference type="Pfam" id="PF00381">
    <property type="entry name" value="PTS-HPr"/>
    <property type="match status" value="1"/>
</dbReference>
<dbReference type="InterPro" id="IPR036662">
    <property type="entry name" value="PTS_EIIA_man-typ_sf"/>
</dbReference>
<reference evidence="10" key="1">
    <citation type="submission" date="2019-11" db="EMBL/GenBank/DDBJ databases">
        <authorList>
            <person name="Feng L."/>
        </authorList>
    </citation>
    <scope>NUCLEOTIDE SEQUENCE</scope>
    <source>
        <strain evidence="10">AodontolyticusLFYP35</strain>
    </source>
</reference>
<dbReference type="InterPro" id="IPR039643">
    <property type="entry name" value="DhaM"/>
</dbReference>
<evidence type="ECO:0000256" key="5">
    <source>
        <dbReference type="ARBA" id="ARBA00020422"/>
    </source>
</evidence>
<dbReference type="NCBIfam" id="TIGR01003">
    <property type="entry name" value="PTS_HPr_family"/>
    <property type="match status" value="1"/>
</dbReference>
<dbReference type="EMBL" id="CACRSM010000003">
    <property type="protein sequence ID" value="VYT10635.1"/>
    <property type="molecule type" value="Genomic_DNA"/>
</dbReference>
<feature type="domain" description="PTS EIIA type-4" evidence="8">
    <location>
        <begin position="3"/>
        <end position="145"/>
    </location>
</feature>
<dbReference type="GO" id="GO:0009401">
    <property type="term" value="P:phosphoenolpyruvate-dependent sugar phosphotransferase system"/>
    <property type="evidence" value="ECO:0007669"/>
    <property type="project" value="InterPro"/>
</dbReference>
<evidence type="ECO:0000256" key="3">
    <source>
        <dbReference type="ARBA" id="ARBA00003681"/>
    </source>
</evidence>
<dbReference type="Pfam" id="PF03610">
    <property type="entry name" value="EIIA-man"/>
    <property type="match status" value="1"/>
</dbReference>
<comment type="function">
    <text evidence="3">General (non sugar-specific) component of the phosphoenolpyruvate-dependent sugar phosphotransferase system (sugar PTS). This major carbohydrate active-transport system catalyzes the phosphorylation of incoming sugar substrates concomitantly with their translocation across the cell membrane. The phosphoryl group from phosphoenolpyruvate (PEP) is transferred to the phosphoryl carrier protein HPr by enzyme I. Phospho-HPr then transfers it to the PTS EIIA domain.</text>
</comment>
<evidence type="ECO:0000256" key="2">
    <source>
        <dbReference type="ARBA" id="ARBA00002788"/>
    </source>
</evidence>
<evidence type="ECO:0000256" key="7">
    <source>
        <dbReference type="ARBA" id="ARBA00046577"/>
    </source>
</evidence>
<dbReference type="GO" id="GO:0047324">
    <property type="term" value="F:phosphoenolpyruvate-glycerone phosphotransferase activity"/>
    <property type="evidence" value="ECO:0007669"/>
    <property type="project" value="UniProtKB-EC"/>
</dbReference>
<evidence type="ECO:0000256" key="6">
    <source>
        <dbReference type="ARBA" id="ARBA00022679"/>
    </source>
</evidence>
<evidence type="ECO:0000256" key="1">
    <source>
        <dbReference type="ARBA" id="ARBA00001113"/>
    </source>
</evidence>
<keyword evidence="6 10" id="KW-0808">Transferase</keyword>
<sequence>MARVSFVIISHSHELAKGVVDLATQMAPDVHFEIAAGDDTGALGTSMHKVENALDRALAQVHKPGDEECCWGVLLMCDLGSATMVAQTVLELRGNPKDCMCINAPLVEGTIAAAVAARGGLGLRQVAAAAYQSVIDMAGRARSELGQITSVSLDANSNVLSSLDASKKFREADMVVTDPAGLHARPAALLVRALASLDVQVWINDVDASSVLEIMSLGVRHGEHVHVRAQGPDCDKALELARDMLEGGTH</sequence>
<dbReference type="PANTHER" id="PTHR38594:SF1">
    <property type="entry name" value="PEP-DEPENDENT DIHYDROXYACETONE KINASE, PHOSPHORYL DONOR SUBUNIT DHAM"/>
    <property type="match status" value="1"/>
</dbReference>
<comment type="function">
    <text evidence="2">Component of the dihydroxyacetone kinase complex, which is responsible for the phosphoenolpyruvate (PEP)-dependent phosphorylation of dihydroxyacetone. DhaM serves as the phosphoryl donor. Is phosphorylated by phosphoenolpyruvate in an EI- and HPr-dependent reaction, and a phosphorelay system on histidine residues finally leads to phosphoryl transfer to DhaL and dihydroxyacetone.</text>
</comment>
<dbReference type="PRINTS" id="PR00107">
    <property type="entry name" value="PHOSPHOCPHPR"/>
</dbReference>
<dbReference type="PROSITE" id="PS51096">
    <property type="entry name" value="PTS_EIIA_TYPE_4"/>
    <property type="match status" value="1"/>
</dbReference>
<dbReference type="InterPro" id="IPR012844">
    <property type="entry name" value="DhaM_N"/>
</dbReference>
<name>A0A6N2TXU6_9ACTO</name>
<dbReference type="InterPro" id="IPR001020">
    <property type="entry name" value="PTS_HPr_His_P_site"/>
</dbReference>
<dbReference type="SUPFAM" id="SSF55594">
    <property type="entry name" value="HPr-like"/>
    <property type="match status" value="1"/>
</dbReference>
<evidence type="ECO:0000259" key="9">
    <source>
        <dbReference type="PROSITE" id="PS51350"/>
    </source>
</evidence>
<organism evidence="10">
    <name type="scientific">Schaalia odontolytica</name>
    <dbReference type="NCBI Taxonomy" id="1660"/>
    <lineage>
        <taxon>Bacteria</taxon>
        <taxon>Bacillati</taxon>
        <taxon>Actinomycetota</taxon>
        <taxon>Actinomycetes</taxon>
        <taxon>Actinomycetales</taxon>
        <taxon>Actinomycetaceae</taxon>
        <taxon>Schaalia</taxon>
    </lineage>
</organism>
<dbReference type="PANTHER" id="PTHR38594">
    <property type="entry name" value="PEP-DEPENDENT DIHYDROXYACETONE KINASE, PHOSPHORYL DONOR SUBUNIT DHAM"/>
    <property type="match status" value="1"/>
</dbReference>
<feature type="domain" description="HPr" evidence="9">
    <location>
        <begin position="169"/>
        <end position="250"/>
    </location>
</feature>
<dbReference type="EC" id="2.7.1.121" evidence="4"/>
<accession>A0A6N2TXU6</accession>
<dbReference type="Gene3D" id="3.30.1340.10">
    <property type="entry name" value="HPr-like"/>
    <property type="match status" value="1"/>
</dbReference>
<evidence type="ECO:0000256" key="4">
    <source>
        <dbReference type="ARBA" id="ARBA00012095"/>
    </source>
</evidence>
<comment type="subunit">
    <text evidence="7">Homodimer. The dihydroxyacetone kinase complex is composed of a homodimer of DhaM, a homodimer of DhaK and the subunit DhaL.</text>
</comment>
<dbReference type="SUPFAM" id="SSF53062">
    <property type="entry name" value="PTS system fructose IIA component-like"/>
    <property type="match status" value="1"/>
</dbReference>
<evidence type="ECO:0000313" key="10">
    <source>
        <dbReference type="EMBL" id="VYT10635.1"/>
    </source>
</evidence>
<dbReference type="InterPro" id="IPR035895">
    <property type="entry name" value="HPr-like_sf"/>
</dbReference>